<feature type="region of interest" description="Disordered" evidence="1">
    <location>
        <begin position="1"/>
        <end position="21"/>
    </location>
</feature>
<dbReference type="GO" id="GO:0008168">
    <property type="term" value="F:methyltransferase activity"/>
    <property type="evidence" value="ECO:0007669"/>
    <property type="project" value="UniProtKB-KW"/>
</dbReference>
<sequence length="243" mass="26648">MAEAEIETSSERQKKGQSGAAEKHLKCLGMRFPWAPDTVPPRVRKMLRAGTYEAKEAQAAQQLIKPGDVVMELGGGIGFMSTLVATKTEAASVHSYEANPHLIPYIRRVHAANGVTNAYLTHAVLAPKAGKQTFYVRENFLASSLSAMEDEPHQEEVEVPALDMNAVIADLKPSVLICDIEGAEADLLPQMDLSGLRAVLIETHPQWIGKEGIRRLFACLDAAGLVFYPRWSHGKVAVFRSDW</sequence>
<dbReference type="InterPro" id="IPR006342">
    <property type="entry name" value="FkbM_mtfrase"/>
</dbReference>
<dbReference type="SUPFAM" id="SSF53335">
    <property type="entry name" value="S-adenosyl-L-methionine-dependent methyltransferases"/>
    <property type="match status" value="1"/>
</dbReference>
<dbReference type="Gene3D" id="3.40.50.150">
    <property type="entry name" value="Vaccinia Virus protein VP39"/>
    <property type="match status" value="1"/>
</dbReference>
<dbReference type="Pfam" id="PF05050">
    <property type="entry name" value="Methyltransf_21"/>
    <property type="match status" value="1"/>
</dbReference>
<evidence type="ECO:0000259" key="2">
    <source>
        <dbReference type="Pfam" id="PF05050"/>
    </source>
</evidence>
<dbReference type="GO" id="GO:0032259">
    <property type="term" value="P:methylation"/>
    <property type="evidence" value="ECO:0007669"/>
    <property type="project" value="UniProtKB-KW"/>
</dbReference>
<dbReference type="NCBIfam" id="TIGR01444">
    <property type="entry name" value="fkbM_fam"/>
    <property type="match status" value="1"/>
</dbReference>
<dbReference type="STRING" id="481446.NIT7645_00856"/>
<name>A0A0H5D389_9RHOB</name>
<dbReference type="Proteomes" id="UP000043764">
    <property type="component" value="Unassembled WGS sequence"/>
</dbReference>
<accession>A0A0H5D389</accession>
<dbReference type="RefSeq" id="WP_082203771.1">
    <property type="nucleotide sequence ID" value="NZ_CVRL01000033.1"/>
</dbReference>
<evidence type="ECO:0000313" key="4">
    <source>
        <dbReference type="Proteomes" id="UP000043764"/>
    </source>
</evidence>
<dbReference type="AlphaFoldDB" id="A0A0H5D389"/>
<dbReference type="EMBL" id="CVRL01000033">
    <property type="protein sequence ID" value="CRL11591.1"/>
    <property type="molecule type" value="Genomic_DNA"/>
</dbReference>
<keyword evidence="4" id="KW-1185">Reference proteome</keyword>
<feature type="domain" description="Methyltransferase FkbM" evidence="2">
    <location>
        <begin position="90"/>
        <end position="210"/>
    </location>
</feature>
<dbReference type="InterPro" id="IPR029063">
    <property type="entry name" value="SAM-dependent_MTases_sf"/>
</dbReference>
<gene>
    <name evidence="3" type="ORF">NIT7321_02459</name>
</gene>
<reference evidence="4" key="1">
    <citation type="submission" date="2015-05" db="EMBL/GenBank/DDBJ databases">
        <authorList>
            <person name="Rodrigo-Torres Lidia"/>
            <person name="Arahal R.David."/>
        </authorList>
    </citation>
    <scope>NUCLEOTIDE SEQUENCE [LARGE SCALE GENOMIC DNA]</scope>
    <source>
        <strain evidence="4">CECT 7321</strain>
    </source>
</reference>
<organism evidence="3 4">
    <name type="scientific">Phaeobacter italicus</name>
    <dbReference type="NCBI Taxonomy" id="481446"/>
    <lineage>
        <taxon>Bacteria</taxon>
        <taxon>Pseudomonadati</taxon>
        <taxon>Pseudomonadota</taxon>
        <taxon>Alphaproteobacteria</taxon>
        <taxon>Rhodobacterales</taxon>
        <taxon>Roseobacteraceae</taxon>
        <taxon>Phaeobacter</taxon>
    </lineage>
</organism>
<keyword evidence="3" id="KW-0808">Transferase</keyword>
<keyword evidence="3" id="KW-0489">Methyltransferase</keyword>
<evidence type="ECO:0000256" key="1">
    <source>
        <dbReference type="SAM" id="MobiDB-lite"/>
    </source>
</evidence>
<protein>
    <submittedName>
        <fullName evidence="3">Methyltransferase, FkbM family</fullName>
    </submittedName>
</protein>
<proteinExistence type="predicted"/>
<evidence type="ECO:0000313" key="3">
    <source>
        <dbReference type="EMBL" id="CRL11591.1"/>
    </source>
</evidence>